<gene>
    <name evidence="4" type="ORF">CEK71_05945</name>
</gene>
<evidence type="ECO:0000313" key="4">
    <source>
        <dbReference type="EMBL" id="ASF45647.1"/>
    </source>
</evidence>
<keyword evidence="2" id="KW-0004">4Fe-4S</keyword>
<evidence type="ECO:0000313" key="5">
    <source>
        <dbReference type="Proteomes" id="UP000197019"/>
    </source>
</evidence>
<dbReference type="CDD" id="cd01335">
    <property type="entry name" value="Radical_SAM"/>
    <property type="match status" value="1"/>
</dbReference>
<dbReference type="OrthoDB" id="9808022at2"/>
<dbReference type="GO" id="GO:0006779">
    <property type="term" value="P:porphyrin-containing compound biosynthetic process"/>
    <property type="evidence" value="ECO:0007669"/>
    <property type="project" value="InterPro"/>
</dbReference>
<dbReference type="AlphaFoldDB" id="A0A1Z4BWG0"/>
<organism evidence="4 5">
    <name type="scientific">Methylovulum psychrotolerans</name>
    <dbReference type="NCBI Taxonomy" id="1704499"/>
    <lineage>
        <taxon>Bacteria</taxon>
        <taxon>Pseudomonadati</taxon>
        <taxon>Pseudomonadota</taxon>
        <taxon>Gammaproteobacteria</taxon>
        <taxon>Methylococcales</taxon>
        <taxon>Methylococcaceae</taxon>
        <taxon>Methylovulum</taxon>
    </lineage>
</organism>
<dbReference type="NCBIfam" id="TIGR00539">
    <property type="entry name" value="hemN_rel"/>
    <property type="match status" value="1"/>
</dbReference>
<dbReference type="Pfam" id="PF04055">
    <property type="entry name" value="Radical_SAM"/>
    <property type="match status" value="1"/>
</dbReference>
<dbReference type="InterPro" id="IPR010723">
    <property type="entry name" value="HemN_C"/>
</dbReference>
<accession>A0A1Z4BWG0</accession>
<keyword evidence="2" id="KW-0349">Heme</keyword>
<evidence type="ECO:0000259" key="3">
    <source>
        <dbReference type="PROSITE" id="PS51918"/>
    </source>
</evidence>
<dbReference type="PANTHER" id="PTHR13932:SF5">
    <property type="entry name" value="RADICAL S-ADENOSYL METHIONINE DOMAIN-CONTAINING PROTEIN 1, MITOCHONDRIAL"/>
    <property type="match status" value="1"/>
</dbReference>
<keyword evidence="2" id="KW-0411">Iron-sulfur</keyword>
<name>A0A1Z4BWG0_9GAMM</name>
<evidence type="ECO:0000256" key="2">
    <source>
        <dbReference type="RuleBase" id="RU364116"/>
    </source>
</evidence>
<keyword evidence="2" id="KW-0963">Cytoplasm</keyword>
<dbReference type="EMBL" id="CP022129">
    <property type="protein sequence ID" value="ASF45647.1"/>
    <property type="molecule type" value="Genomic_DNA"/>
</dbReference>
<dbReference type="GO" id="GO:0046872">
    <property type="term" value="F:metal ion binding"/>
    <property type="evidence" value="ECO:0007669"/>
    <property type="project" value="UniProtKB-UniRule"/>
</dbReference>
<dbReference type="RefSeq" id="WP_088618523.1">
    <property type="nucleotide sequence ID" value="NZ_CP022129.1"/>
</dbReference>
<reference evidence="4 5" key="1">
    <citation type="submission" date="2017-06" db="EMBL/GenBank/DDBJ databases">
        <title>Genome Sequencing of the methanotroph Methylovulum psychrotolerants str. HV10-M2 isolated from a high-altitude environment.</title>
        <authorList>
            <person name="Mateos-Rivera A."/>
        </authorList>
    </citation>
    <scope>NUCLEOTIDE SEQUENCE [LARGE SCALE GENOMIC DNA]</scope>
    <source>
        <strain evidence="4 5">HV10_M2</strain>
    </source>
</reference>
<dbReference type="InterPro" id="IPR034505">
    <property type="entry name" value="Coproporphyrinogen-III_oxidase"/>
</dbReference>
<keyword evidence="2" id="KW-0143">Chaperone</keyword>
<dbReference type="InterPro" id="IPR004559">
    <property type="entry name" value="HemW-like"/>
</dbReference>
<dbReference type="InterPro" id="IPR058240">
    <property type="entry name" value="rSAM_sf"/>
</dbReference>
<dbReference type="InterPro" id="IPR006638">
    <property type="entry name" value="Elp3/MiaA/NifB-like_rSAM"/>
</dbReference>
<dbReference type="Pfam" id="PF06969">
    <property type="entry name" value="HemN_C"/>
    <property type="match status" value="1"/>
</dbReference>
<dbReference type="Proteomes" id="UP000197019">
    <property type="component" value="Chromosome"/>
</dbReference>
<dbReference type="GO" id="GO:0005737">
    <property type="term" value="C:cytoplasm"/>
    <property type="evidence" value="ECO:0007669"/>
    <property type="project" value="UniProtKB-SubCell"/>
</dbReference>
<dbReference type="SFLD" id="SFLDF00288">
    <property type="entry name" value="HemN-like__clustered_with_nucl"/>
    <property type="match status" value="1"/>
</dbReference>
<dbReference type="Gene3D" id="3.30.750.200">
    <property type="match status" value="1"/>
</dbReference>
<dbReference type="SMART" id="SM00729">
    <property type="entry name" value="Elp3"/>
    <property type="match status" value="1"/>
</dbReference>
<dbReference type="SFLD" id="SFLDS00029">
    <property type="entry name" value="Radical_SAM"/>
    <property type="match status" value="1"/>
</dbReference>
<feature type="domain" description="Radical SAM core" evidence="3">
    <location>
        <begin position="1"/>
        <end position="235"/>
    </location>
</feature>
<keyword evidence="2" id="KW-0479">Metal-binding</keyword>
<dbReference type="PANTHER" id="PTHR13932">
    <property type="entry name" value="COPROPORPHYRINIGEN III OXIDASE"/>
    <property type="match status" value="1"/>
</dbReference>
<keyword evidence="2" id="KW-0949">S-adenosyl-L-methionine</keyword>
<comment type="similarity">
    <text evidence="1">Belongs to the anaerobic coproporphyrinogen-III oxidase family. HemW subfamily.</text>
</comment>
<keyword evidence="5" id="KW-1185">Reference proteome</keyword>
<dbReference type="SUPFAM" id="SSF102114">
    <property type="entry name" value="Radical SAM enzymes"/>
    <property type="match status" value="1"/>
</dbReference>
<comment type="subcellular location">
    <subcellularLocation>
        <location evidence="2">Cytoplasm</location>
    </subcellularLocation>
</comment>
<protein>
    <recommendedName>
        <fullName evidence="2">Heme chaperone HemW</fullName>
    </recommendedName>
</protein>
<comment type="function">
    <text evidence="2">Probably acts as a heme chaperone, transferring heme to an unknown acceptor. Binds one molecule of heme per monomer, possibly covalently. Binds 1 [4Fe-4S] cluster. The cluster is coordinated with 3 cysteines and an exchangeable S-adenosyl-L-methionine.</text>
</comment>
<dbReference type="GO" id="GO:0051539">
    <property type="term" value="F:4 iron, 4 sulfur cluster binding"/>
    <property type="evidence" value="ECO:0007669"/>
    <property type="project" value="UniProtKB-UniRule"/>
</dbReference>
<dbReference type="GO" id="GO:0004109">
    <property type="term" value="F:coproporphyrinogen oxidase activity"/>
    <property type="evidence" value="ECO:0007669"/>
    <property type="project" value="InterPro"/>
</dbReference>
<dbReference type="PROSITE" id="PS51918">
    <property type="entry name" value="RADICAL_SAM"/>
    <property type="match status" value="1"/>
</dbReference>
<dbReference type="SFLD" id="SFLDG01082">
    <property type="entry name" value="B12-binding_domain_containing"/>
    <property type="match status" value="1"/>
</dbReference>
<dbReference type="InterPro" id="IPR007197">
    <property type="entry name" value="rSAM"/>
</dbReference>
<evidence type="ECO:0000256" key="1">
    <source>
        <dbReference type="ARBA" id="ARBA00006100"/>
    </source>
</evidence>
<dbReference type="KEGG" id="mpsy:CEK71_05945"/>
<dbReference type="SFLD" id="SFLDG01065">
    <property type="entry name" value="anaerobic_coproporphyrinogen-I"/>
    <property type="match status" value="1"/>
</dbReference>
<proteinExistence type="inferred from homology"/>
<dbReference type="SFLD" id="SFLDF00562">
    <property type="entry name" value="HemN-like__clustered_with_heat"/>
    <property type="match status" value="1"/>
</dbReference>
<sequence>MTLPPLSLYIHIPWCIKKCPYCDFNSHAVKDTLPEAAYISALLADLAQDLDLYACRERPLASIFIGGGTPSLFAPEAFSRLLEGVAQQMVVAADAEITLEANPGTFESQKFAEFRALGINRLSVGIQSFQDGLLARLGRVHSAKEAIRAVEIAHYAGFANMNLDLMFGLPGATADCSQKDVQTALALEPTHISFYQLTLEPNTYFHKFPPALPDDEAVFTSQKTGQALLAEAGFGQYEVSAYSRNGWQCRHNRNYWQFGDYLGIGAGAHGKITLAAPAQLMRTQKPKSPEQYLRASHQPEGAVAIARADLPLEFVMNQLRLRDGFSLAHYRQVTGLADASLEPGLSDCLAQGLMVCQGGVYRCTPQGWNFLDTVLQKFLVC</sequence>
<keyword evidence="2" id="KW-0408">Iron</keyword>